<gene>
    <name evidence="1" type="ORF">FHU41_002147</name>
</gene>
<evidence type="ECO:0000313" key="1">
    <source>
        <dbReference type="EMBL" id="NYE95897.1"/>
    </source>
</evidence>
<evidence type="ECO:0000313" key="2">
    <source>
        <dbReference type="Proteomes" id="UP000521748"/>
    </source>
</evidence>
<reference evidence="1 2" key="1">
    <citation type="submission" date="2020-07" db="EMBL/GenBank/DDBJ databases">
        <title>Sequencing the genomes of 1000 actinobacteria strains.</title>
        <authorList>
            <person name="Klenk H.-P."/>
        </authorList>
    </citation>
    <scope>NUCLEOTIDE SEQUENCE [LARGE SCALE GENOMIC DNA]</scope>
    <source>
        <strain evidence="1 2">DSM 102047</strain>
    </source>
</reference>
<name>A0A7Y9LUM9_9MICC</name>
<dbReference type="AlphaFoldDB" id="A0A7Y9LUM9"/>
<comment type="caution">
    <text evidence="1">The sequence shown here is derived from an EMBL/GenBank/DDBJ whole genome shotgun (WGS) entry which is preliminary data.</text>
</comment>
<accession>A0A7Y9LUM9</accession>
<evidence type="ECO:0008006" key="3">
    <source>
        <dbReference type="Google" id="ProtNLM"/>
    </source>
</evidence>
<dbReference type="RefSeq" id="WP_179389623.1">
    <property type="nucleotide sequence ID" value="NZ_JACBYQ010000002.1"/>
</dbReference>
<dbReference type="Proteomes" id="UP000521748">
    <property type="component" value="Unassembled WGS sequence"/>
</dbReference>
<protein>
    <recommendedName>
        <fullName evidence="3">Polyketide cyclase / dehydrase and lipid transport</fullName>
    </recommendedName>
</protein>
<sequence length="157" mass="17582">MVEASASIEISSAKEGVWALIKPASTAKYFHSSLLHGFRVPGTPEGLGEMQCFIFKVGDREKVSVIEIVEYVHQELAVIRELVTDDPAARSFFKLTSCVGGTTYECTDRFTISAEQVEHKAQIIEHRRNHILDHLALTKDLVENGWQKETPPDLTQN</sequence>
<keyword evidence="2" id="KW-1185">Reference proteome</keyword>
<dbReference type="EMBL" id="JACBYQ010000002">
    <property type="protein sequence ID" value="NYE95897.1"/>
    <property type="molecule type" value="Genomic_DNA"/>
</dbReference>
<proteinExistence type="predicted"/>
<organism evidence="1 2">
    <name type="scientific">Psychromicrobium silvestre</name>
    <dbReference type="NCBI Taxonomy" id="1645614"/>
    <lineage>
        <taxon>Bacteria</taxon>
        <taxon>Bacillati</taxon>
        <taxon>Actinomycetota</taxon>
        <taxon>Actinomycetes</taxon>
        <taxon>Micrococcales</taxon>
        <taxon>Micrococcaceae</taxon>
        <taxon>Psychromicrobium</taxon>
    </lineage>
</organism>